<dbReference type="GeneID" id="57399346"/>
<dbReference type="EMBL" id="AP022642">
    <property type="protein sequence ID" value="BCA30152.1"/>
    <property type="molecule type" value="Genomic_DNA"/>
</dbReference>
<gene>
    <name evidence="1" type="ORF">PtoMrB4_41290</name>
</gene>
<protein>
    <submittedName>
        <fullName evidence="1">Uncharacterized protein</fullName>
    </submittedName>
</protein>
<evidence type="ECO:0000313" key="1">
    <source>
        <dbReference type="EMBL" id="BCA30152.1"/>
    </source>
</evidence>
<sequence>MATKTTKRVGETATTVSVGIRIDPKVKFALDIMGREQKRSLTAVIEWAIGNAISQQKAPGSDDTFAALIDKVWSTDEPTRLANMAFYMPSVLTYDELRLWETVTLTEYFWTFPDAPTIPEYFNMSIFRSNWDCLKVHVERYKNLPSIKPYDPYDEDNIVF</sequence>
<dbReference type="AlphaFoldDB" id="A0A679GL34"/>
<reference evidence="1 2" key="1">
    <citation type="journal article" date="2020" name="Microbiol. Resour. Announc.">
        <title>Complete genome sequence of Pseudomonas otitidis strain MrB4, isolated from Lake Biwa in Japan.</title>
        <authorList>
            <person name="Miyazaki K."/>
            <person name="Hase E."/>
            <person name="Maruya T."/>
        </authorList>
    </citation>
    <scope>NUCLEOTIDE SEQUENCE [LARGE SCALE GENOMIC DNA]</scope>
    <source>
        <strain evidence="1 2">MrB4</strain>
    </source>
</reference>
<dbReference type="Proteomes" id="UP000501237">
    <property type="component" value="Chromosome"/>
</dbReference>
<dbReference type="KEGG" id="poj:PtoMrB4_41290"/>
<proteinExistence type="predicted"/>
<dbReference type="RefSeq" id="WP_197939497.1">
    <property type="nucleotide sequence ID" value="NZ_AP022642.1"/>
</dbReference>
<organism evidence="1 2">
    <name type="scientific">Metapseudomonas otitidis</name>
    <dbReference type="NCBI Taxonomy" id="319939"/>
    <lineage>
        <taxon>Bacteria</taxon>
        <taxon>Pseudomonadati</taxon>
        <taxon>Pseudomonadota</taxon>
        <taxon>Gammaproteobacteria</taxon>
        <taxon>Pseudomonadales</taxon>
        <taxon>Pseudomonadaceae</taxon>
        <taxon>Metapseudomonas</taxon>
    </lineage>
</organism>
<accession>A0A679GL34</accession>
<name>A0A679GL34_9GAMM</name>
<evidence type="ECO:0000313" key="2">
    <source>
        <dbReference type="Proteomes" id="UP000501237"/>
    </source>
</evidence>